<dbReference type="EMBL" id="JBJKBG010000003">
    <property type="protein sequence ID" value="KAL3747507.1"/>
    <property type="molecule type" value="Genomic_DNA"/>
</dbReference>
<proteinExistence type="predicted"/>
<protein>
    <submittedName>
        <fullName evidence="1">Uncharacterized protein</fullName>
    </submittedName>
</protein>
<dbReference type="AlphaFoldDB" id="A0ABD3L7R7"/>
<keyword evidence="2" id="KW-1185">Reference proteome</keyword>
<gene>
    <name evidence="1" type="ORF">ACJRO7_016318</name>
</gene>
<organism evidence="1 2">
    <name type="scientific">Eucalyptus globulus</name>
    <name type="common">Tasmanian blue gum</name>
    <dbReference type="NCBI Taxonomy" id="34317"/>
    <lineage>
        <taxon>Eukaryota</taxon>
        <taxon>Viridiplantae</taxon>
        <taxon>Streptophyta</taxon>
        <taxon>Embryophyta</taxon>
        <taxon>Tracheophyta</taxon>
        <taxon>Spermatophyta</taxon>
        <taxon>Magnoliopsida</taxon>
        <taxon>eudicotyledons</taxon>
        <taxon>Gunneridae</taxon>
        <taxon>Pentapetalae</taxon>
        <taxon>rosids</taxon>
        <taxon>malvids</taxon>
        <taxon>Myrtales</taxon>
        <taxon>Myrtaceae</taxon>
        <taxon>Myrtoideae</taxon>
        <taxon>Eucalypteae</taxon>
        <taxon>Eucalyptus</taxon>
    </lineage>
</organism>
<accession>A0ABD3L7R7</accession>
<evidence type="ECO:0000313" key="1">
    <source>
        <dbReference type="EMBL" id="KAL3747507.1"/>
    </source>
</evidence>
<sequence length="106" mass="11322">MCHPRNPLLSLKDLSSVLRRRYPAHALRATRAANQDVANARVPAAAASASAAGGRAGAGADGLGSKRRCVCSPTLHPGSFRCRQHRAAFAWGGAMVRKRPEDMYKL</sequence>
<name>A0ABD3L7R7_EUCGL</name>
<reference evidence="1 2" key="1">
    <citation type="submission" date="2024-11" db="EMBL/GenBank/DDBJ databases">
        <title>Chromosome-level genome assembly of Eucalyptus globulus Labill. provides insights into its genome evolution.</title>
        <authorList>
            <person name="Li X."/>
        </authorList>
    </citation>
    <scope>NUCLEOTIDE SEQUENCE [LARGE SCALE GENOMIC DNA]</scope>
    <source>
        <strain evidence="1">CL2024</strain>
        <tissue evidence="1">Fresh tender leaves</tissue>
    </source>
</reference>
<dbReference type="PANTHER" id="PTHR33132">
    <property type="entry name" value="OSJNBB0118P14.9 PROTEIN"/>
    <property type="match status" value="1"/>
</dbReference>
<evidence type="ECO:0000313" key="2">
    <source>
        <dbReference type="Proteomes" id="UP001634007"/>
    </source>
</evidence>
<comment type="caution">
    <text evidence="1">The sequence shown here is derived from an EMBL/GenBank/DDBJ whole genome shotgun (WGS) entry which is preliminary data.</text>
</comment>
<dbReference type="Proteomes" id="UP001634007">
    <property type="component" value="Unassembled WGS sequence"/>
</dbReference>
<dbReference type="PANTHER" id="PTHR33132:SF135">
    <property type="entry name" value="OS02G0799700 PROTEIN"/>
    <property type="match status" value="1"/>
</dbReference>